<reference evidence="4 5" key="1">
    <citation type="submission" date="2016-12" db="EMBL/GenBank/DDBJ databases">
        <authorList>
            <person name="Song W.-J."/>
            <person name="Kurnit D.M."/>
        </authorList>
    </citation>
    <scope>NUCLEOTIDE SEQUENCE [LARGE SCALE GENOMIC DNA]</scope>
    <source>
        <strain evidence="4 5">DSM 12503</strain>
    </source>
</reference>
<dbReference type="InterPro" id="IPR036390">
    <property type="entry name" value="WH_DNA-bd_sf"/>
</dbReference>
<dbReference type="OrthoDB" id="9796533at2"/>
<dbReference type="Pfam" id="PF00480">
    <property type="entry name" value="ROK"/>
    <property type="match status" value="1"/>
</dbReference>
<proteinExistence type="inferred from homology"/>
<dbReference type="InterPro" id="IPR036388">
    <property type="entry name" value="WH-like_DNA-bd_sf"/>
</dbReference>
<dbReference type="InterPro" id="IPR000600">
    <property type="entry name" value="ROK"/>
</dbReference>
<dbReference type="GO" id="GO:0042732">
    <property type="term" value="P:D-xylose metabolic process"/>
    <property type="evidence" value="ECO:0007669"/>
    <property type="project" value="UniProtKB-KW"/>
</dbReference>
<keyword evidence="3" id="KW-0859">Xylose metabolism</keyword>
<dbReference type="Gene3D" id="1.10.10.10">
    <property type="entry name" value="Winged helix-like DNA-binding domain superfamily/Winged helix DNA-binding domain"/>
    <property type="match status" value="1"/>
</dbReference>
<evidence type="ECO:0000313" key="5">
    <source>
        <dbReference type="Proteomes" id="UP000184612"/>
    </source>
</evidence>
<dbReference type="SUPFAM" id="SSF46785">
    <property type="entry name" value="Winged helix' DNA-binding domain"/>
    <property type="match status" value="1"/>
</dbReference>
<protein>
    <submittedName>
        <fullName evidence="4">Sugar kinase of the NBD/HSP70 family, may contain an N-terminal HTH domain</fullName>
    </submittedName>
</protein>
<keyword evidence="5" id="KW-1185">Reference proteome</keyword>
<keyword evidence="3" id="KW-0119">Carbohydrate metabolism</keyword>
<sequence>MKLVLKNTTKVLKEANKYLVMQCILNCEPITTEEIVKKTLVSRPTVLEILKELTEEGYILKNGYSESTGGRSAALINVNRDSCYAIGVDFEFPKVRMAVSNMKGGIVQSKEIKFTLNEMPEVIKKKLISEIYLLLDRAEITLDKIVGIGLGLSGLIDKSKGESLRIERIKGWHDVNIQKDLEEVFKVPVYISNDVHLLSLVEKKKYMTLEQNDFIYIGIRSGIGSSIFYHGKMLSGNNGNAGFIGHTTVDANGPMCFCGNRGCLDAFSGELAMNDQYGKICRTMGIDFDEEKYFTVQQFIKKAKEGDKACASILNQAGFYLGVSIANMVKTLEVPSVIIGACQGIEDSILFDTVKTTIDSLMNREMKECFSIHPGKLPEEEYPLGACYYVFEHLFEKPKLSLAID</sequence>
<evidence type="ECO:0000313" key="4">
    <source>
        <dbReference type="EMBL" id="SHO51772.1"/>
    </source>
</evidence>
<keyword evidence="4" id="KW-0808">Transferase</keyword>
<dbReference type="Pfam" id="PF13412">
    <property type="entry name" value="HTH_24"/>
    <property type="match status" value="1"/>
</dbReference>
<dbReference type="PANTHER" id="PTHR18964:SF149">
    <property type="entry name" value="BIFUNCTIONAL UDP-N-ACETYLGLUCOSAMINE 2-EPIMERASE_N-ACETYLMANNOSAMINE KINASE"/>
    <property type="match status" value="1"/>
</dbReference>
<evidence type="ECO:0000256" key="3">
    <source>
        <dbReference type="ARBA" id="ARBA00022629"/>
    </source>
</evidence>
<organism evidence="4 5">
    <name type="scientific">Anaerocolumna xylanovorans DSM 12503</name>
    <dbReference type="NCBI Taxonomy" id="1121345"/>
    <lineage>
        <taxon>Bacteria</taxon>
        <taxon>Bacillati</taxon>
        <taxon>Bacillota</taxon>
        <taxon>Clostridia</taxon>
        <taxon>Lachnospirales</taxon>
        <taxon>Lachnospiraceae</taxon>
        <taxon>Anaerocolumna</taxon>
    </lineage>
</organism>
<evidence type="ECO:0000256" key="2">
    <source>
        <dbReference type="ARBA" id="ARBA00006479"/>
    </source>
</evidence>
<dbReference type="GO" id="GO:0016301">
    <property type="term" value="F:kinase activity"/>
    <property type="evidence" value="ECO:0007669"/>
    <property type="project" value="UniProtKB-KW"/>
</dbReference>
<dbReference type="EMBL" id="FRFD01000010">
    <property type="protein sequence ID" value="SHO51772.1"/>
    <property type="molecule type" value="Genomic_DNA"/>
</dbReference>
<dbReference type="AlphaFoldDB" id="A0A1M7YGK9"/>
<dbReference type="SUPFAM" id="SSF53067">
    <property type="entry name" value="Actin-like ATPase domain"/>
    <property type="match status" value="1"/>
</dbReference>
<dbReference type="STRING" id="1121345.SAMN02745217_03324"/>
<name>A0A1M7YGK9_9FIRM</name>
<dbReference type="Proteomes" id="UP000184612">
    <property type="component" value="Unassembled WGS sequence"/>
</dbReference>
<accession>A0A1M7YGK9</accession>
<keyword evidence="4" id="KW-0418">Kinase</keyword>
<gene>
    <name evidence="4" type="ORF">SAMN02745217_03324</name>
</gene>
<comment type="function">
    <text evidence="1">Transcriptional repressor of xylose-utilizing enzymes.</text>
</comment>
<evidence type="ECO:0000256" key="1">
    <source>
        <dbReference type="ARBA" id="ARBA00002486"/>
    </source>
</evidence>
<dbReference type="InterPro" id="IPR043129">
    <property type="entry name" value="ATPase_NBD"/>
</dbReference>
<comment type="similarity">
    <text evidence="2">Belongs to the ROK (NagC/XylR) family.</text>
</comment>
<dbReference type="PANTHER" id="PTHR18964">
    <property type="entry name" value="ROK (REPRESSOR, ORF, KINASE) FAMILY"/>
    <property type="match status" value="1"/>
</dbReference>
<dbReference type="Gene3D" id="3.30.420.40">
    <property type="match status" value="2"/>
</dbReference>